<organism evidence="1 2">
    <name type="scientific">Pseudohoeflea coraliihabitans</name>
    <dbReference type="NCBI Taxonomy" id="2860393"/>
    <lineage>
        <taxon>Bacteria</taxon>
        <taxon>Pseudomonadati</taxon>
        <taxon>Pseudomonadota</taxon>
        <taxon>Alphaproteobacteria</taxon>
        <taxon>Hyphomicrobiales</taxon>
        <taxon>Rhizobiaceae</taxon>
        <taxon>Pseudohoeflea</taxon>
    </lineage>
</organism>
<gene>
    <name evidence="1" type="ORF">KY465_07255</name>
</gene>
<reference evidence="1" key="1">
    <citation type="submission" date="2021-07" db="EMBL/GenBank/DDBJ databases">
        <title>Pseudohoeflea marina sp. nov. a polyhydroxyalcanoate-producing bacterium.</title>
        <authorList>
            <person name="Zheng W."/>
            <person name="Yu S."/>
            <person name="Huang Y."/>
        </authorList>
    </citation>
    <scope>NUCLEOTIDE SEQUENCE</scope>
    <source>
        <strain evidence="1">DP4N28-3</strain>
    </source>
</reference>
<evidence type="ECO:0008006" key="3">
    <source>
        <dbReference type="Google" id="ProtNLM"/>
    </source>
</evidence>
<dbReference type="RefSeq" id="WP_219201015.1">
    <property type="nucleotide sequence ID" value="NZ_JAHWQX010000002.1"/>
</dbReference>
<evidence type="ECO:0000313" key="2">
    <source>
        <dbReference type="Proteomes" id="UP001430804"/>
    </source>
</evidence>
<proteinExistence type="predicted"/>
<sequence>MAPLRRHALTQLGDGLERRQFFRRDAICPVLLFLVSQDRRQKHVVAARLVNLSEGGCMVADDAFPWRDDDLSAARLAERSFPRLGETIIMRVPWIDMSFSGSIRRQGNYTLNIEFTELVPTPLVERMSAMESAASGASS</sequence>
<comment type="caution">
    <text evidence="1">The sequence shown here is derived from an EMBL/GenBank/DDBJ whole genome shotgun (WGS) entry which is preliminary data.</text>
</comment>
<protein>
    <recommendedName>
        <fullName evidence="3">PilZ domain-containing protein</fullName>
    </recommendedName>
</protein>
<evidence type="ECO:0000313" key="1">
    <source>
        <dbReference type="EMBL" id="MBW3097073.1"/>
    </source>
</evidence>
<keyword evidence="2" id="KW-1185">Reference proteome</keyword>
<name>A0ABS6WM86_9HYPH</name>
<accession>A0ABS6WM86</accession>
<dbReference type="Proteomes" id="UP001430804">
    <property type="component" value="Unassembled WGS sequence"/>
</dbReference>
<dbReference type="EMBL" id="JAHWQX010000002">
    <property type="protein sequence ID" value="MBW3097073.1"/>
    <property type="molecule type" value="Genomic_DNA"/>
</dbReference>